<keyword evidence="2" id="KW-1185">Reference proteome</keyword>
<dbReference type="AlphaFoldDB" id="A0A8J5S1Z1"/>
<organism evidence="1 2">
    <name type="scientific">Zizania palustris</name>
    <name type="common">Northern wild rice</name>
    <dbReference type="NCBI Taxonomy" id="103762"/>
    <lineage>
        <taxon>Eukaryota</taxon>
        <taxon>Viridiplantae</taxon>
        <taxon>Streptophyta</taxon>
        <taxon>Embryophyta</taxon>
        <taxon>Tracheophyta</taxon>
        <taxon>Spermatophyta</taxon>
        <taxon>Magnoliopsida</taxon>
        <taxon>Liliopsida</taxon>
        <taxon>Poales</taxon>
        <taxon>Poaceae</taxon>
        <taxon>BOP clade</taxon>
        <taxon>Oryzoideae</taxon>
        <taxon>Oryzeae</taxon>
        <taxon>Zizaniinae</taxon>
        <taxon>Zizania</taxon>
    </lineage>
</organism>
<gene>
    <name evidence="1" type="ORF">GUJ93_ZPchr0005g14632</name>
</gene>
<reference evidence="1" key="1">
    <citation type="journal article" date="2021" name="bioRxiv">
        <title>Whole Genome Assembly and Annotation of Northern Wild Rice, Zizania palustris L., Supports a Whole Genome Duplication in the Zizania Genus.</title>
        <authorList>
            <person name="Haas M."/>
            <person name="Kono T."/>
            <person name="Macchietto M."/>
            <person name="Millas R."/>
            <person name="McGilp L."/>
            <person name="Shao M."/>
            <person name="Duquette J."/>
            <person name="Hirsch C.N."/>
            <person name="Kimball J."/>
        </authorList>
    </citation>
    <scope>NUCLEOTIDE SEQUENCE</scope>
    <source>
        <tissue evidence="1">Fresh leaf tissue</tissue>
    </source>
</reference>
<evidence type="ECO:0000313" key="1">
    <source>
        <dbReference type="EMBL" id="KAG8067055.1"/>
    </source>
</evidence>
<name>A0A8J5S1Z1_ZIZPA</name>
<sequence>MDVMETARRADFLFKAADHAHEEGAPLTSCRPRRRHDEDDDEAYVSCCCTGRRWKGPPQVSTAKDRPVHAVSCACSRSSSAT</sequence>
<dbReference type="Proteomes" id="UP000729402">
    <property type="component" value="Unassembled WGS sequence"/>
</dbReference>
<accession>A0A8J5S1Z1</accession>
<protein>
    <submittedName>
        <fullName evidence="1">Uncharacterized protein</fullName>
    </submittedName>
</protein>
<proteinExistence type="predicted"/>
<reference evidence="1" key="2">
    <citation type="submission" date="2021-02" db="EMBL/GenBank/DDBJ databases">
        <authorList>
            <person name="Kimball J.A."/>
            <person name="Haas M.W."/>
            <person name="Macchietto M."/>
            <person name="Kono T."/>
            <person name="Duquette J."/>
            <person name="Shao M."/>
        </authorList>
    </citation>
    <scope>NUCLEOTIDE SEQUENCE</scope>
    <source>
        <tissue evidence="1">Fresh leaf tissue</tissue>
    </source>
</reference>
<evidence type="ECO:0000313" key="2">
    <source>
        <dbReference type="Proteomes" id="UP000729402"/>
    </source>
</evidence>
<comment type="caution">
    <text evidence="1">The sequence shown here is derived from an EMBL/GenBank/DDBJ whole genome shotgun (WGS) entry which is preliminary data.</text>
</comment>
<dbReference type="EMBL" id="JAAALK010000284">
    <property type="protein sequence ID" value="KAG8067055.1"/>
    <property type="molecule type" value="Genomic_DNA"/>
</dbReference>